<name>A0ABR2GWL5_9EUKA</name>
<accession>A0ABR2GWL5</accession>
<evidence type="ECO:0000313" key="1">
    <source>
        <dbReference type="EMBL" id="KAK8837782.1"/>
    </source>
</evidence>
<proteinExistence type="predicted"/>
<comment type="caution">
    <text evidence="1">The sequence shown here is derived from an EMBL/GenBank/DDBJ whole genome shotgun (WGS) entry which is preliminary data.</text>
</comment>
<sequence length="137" mass="15737">MNDMIRSHLEKIINENNDNSFLILNKTFGNILIKKQQVPKGSDLNGFIIKNVLKVFKRKMKQMDREKKANDIVSTNIDESLFGDDIDDVNQTEAAQYFKMAADHRHVESMFNYSNLIGTCSNSEINQIPKSSPKIKE</sequence>
<gene>
    <name evidence="1" type="ORF">M9Y10_036320</name>
</gene>
<protein>
    <submittedName>
        <fullName evidence="1">Uncharacterized protein</fullName>
    </submittedName>
</protein>
<keyword evidence="2" id="KW-1185">Reference proteome</keyword>
<dbReference type="EMBL" id="JAPFFF010000058">
    <property type="protein sequence ID" value="KAK8837782.1"/>
    <property type="molecule type" value="Genomic_DNA"/>
</dbReference>
<dbReference type="Proteomes" id="UP001470230">
    <property type="component" value="Unassembled WGS sequence"/>
</dbReference>
<organism evidence="1 2">
    <name type="scientific">Tritrichomonas musculus</name>
    <dbReference type="NCBI Taxonomy" id="1915356"/>
    <lineage>
        <taxon>Eukaryota</taxon>
        <taxon>Metamonada</taxon>
        <taxon>Parabasalia</taxon>
        <taxon>Tritrichomonadida</taxon>
        <taxon>Tritrichomonadidae</taxon>
        <taxon>Tritrichomonas</taxon>
    </lineage>
</organism>
<evidence type="ECO:0000313" key="2">
    <source>
        <dbReference type="Proteomes" id="UP001470230"/>
    </source>
</evidence>
<reference evidence="1 2" key="1">
    <citation type="submission" date="2024-04" db="EMBL/GenBank/DDBJ databases">
        <title>Tritrichomonas musculus Genome.</title>
        <authorList>
            <person name="Alves-Ferreira E."/>
            <person name="Grigg M."/>
            <person name="Lorenzi H."/>
            <person name="Galac M."/>
        </authorList>
    </citation>
    <scope>NUCLEOTIDE SEQUENCE [LARGE SCALE GENOMIC DNA]</scope>
    <source>
        <strain evidence="1 2">EAF2021</strain>
    </source>
</reference>